<organism evidence="3 4">
    <name type="scientific">Collybia nuda</name>
    <dbReference type="NCBI Taxonomy" id="64659"/>
    <lineage>
        <taxon>Eukaryota</taxon>
        <taxon>Fungi</taxon>
        <taxon>Dikarya</taxon>
        <taxon>Basidiomycota</taxon>
        <taxon>Agaricomycotina</taxon>
        <taxon>Agaricomycetes</taxon>
        <taxon>Agaricomycetidae</taxon>
        <taxon>Agaricales</taxon>
        <taxon>Tricholomatineae</taxon>
        <taxon>Clitocybaceae</taxon>
        <taxon>Collybia</taxon>
    </lineage>
</organism>
<evidence type="ECO:0000313" key="4">
    <source>
        <dbReference type="Proteomes" id="UP000807353"/>
    </source>
</evidence>
<feature type="coiled-coil region" evidence="1">
    <location>
        <begin position="34"/>
        <end position="61"/>
    </location>
</feature>
<evidence type="ECO:0000256" key="2">
    <source>
        <dbReference type="SAM" id="MobiDB-lite"/>
    </source>
</evidence>
<protein>
    <submittedName>
        <fullName evidence="3">Uncharacterized protein</fullName>
    </submittedName>
</protein>
<feature type="non-terminal residue" evidence="3">
    <location>
        <position position="66"/>
    </location>
</feature>
<evidence type="ECO:0000256" key="1">
    <source>
        <dbReference type="SAM" id="Coils"/>
    </source>
</evidence>
<evidence type="ECO:0000313" key="3">
    <source>
        <dbReference type="EMBL" id="KAF9461160.1"/>
    </source>
</evidence>
<keyword evidence="1" id="KW-0175">Coiled coil</keyword>
<dbReference type="AlphaFoldDB" id="A0A9P5Y2K7"/>
<accession>A0A9P5Y2K7</accession>
<dbReference type="Proteomes" id="UP000807353">
    <property type="component" value="Unassembled WGS sequence"/>
</dbReference>
<name>A0A9P5Y2K7_9AGAR</name>
<feature type="compositionally biased region" description="Low complexity" evidence="2">
    <location>
        <begin position="1"/>
        <end position="23"/>
    </location>
</feature>
<sequence length="66" mass="6891">MNESSDPVTSSPGGPPSSTISQPKAKSANAAVFLATLTGDNKSMRQELDLLKRTVAMQRKAQASAD</sequence>
<dbReference type="EMBL" id="MU150288">
    <property type="protein sequence ID" value="KAF9461160.1"/>
    <property type="molecule type" value="Genomic_DNA"/>
</dbReference>
<reference evidence="3" key="1">
    <citation type="submission" date="2020-11" db="EMBL/GenBank/DDBJ databases">
        <authorList>
            <consortium name="DOE Joint Genome Institute"/>
            <person name="Ahrendt S."/>
            <person name="Riley R."/>
            <person name="Andreopoulos W."/>
            <person name="Labutti K."/>
            <person name="Pangilinan J."/>
            <person name="Ruiz-Duenas F.J."/>
            <person name="Barrasa J.M."/>
            <person name="Sanchez-Garcia M."/>
            <person name="Camarero S."/>
            <person name="Miyauchi S."/>
            <person name="Serrano A."/>
            <person name="Linde D."/>
            <person name="Babiker R."/>
            <person name="Drula E."/>
            <person name="Ayuso-Fernandez I."/>
            <person name="Pacheco R."/>
            <person name="Padilla G."/>
            <person name="Ferreira P."/>
            <person name="Barriuso J."/>
            <person name="Kellner H."/>
            <person name="Castanera R."/>
            <person name="Alfaro M."/>
            <person name="Ramirez L."/>
            <person name="Pisabarro A.G."/>
            <person name="Kuo A."/>
            <person name="Tritt A."/>
            <person name="Lipzen A."/>
            <person name="He G."/>
            <person name="Yan M."/>
            <person name="Ng V."/>
            <person name="Cullen D."/>
            <person name="Martin F."/>
            <person name="Rosso M.-N."/>
            <person name="Henrissat B."/>
            <person name="Hibbett D."/>
            <person name="Martinez A.T."/>
            <person name="Grigoriev I.V."/>
        </authorList>
    </citation>
    <scope>NUCLEOTIDE SEQUENCE</scope>
    <source>
        <strain evidence="3">CBS 247.69</strain>
    </source>
</reference>
<proteinExistence type="predicted"/>
<comment type="caution">
    <text evidence="3">The sequence shown here is derived from an EMBL/GenBank/DDBJ whole genome shotgun (WGS) entry which is preliminary data.</text>
</comment>
<keyword evidence="4" id="KW-1185">Reference proteome</keyword>
<feature type="region of interest" description="Disordered" evidence="2">
    <location>
        <begin position="1"/>
        <end position="27"/>
    </location>
</feature>
<gene>
    <name evidence="3" type="ORF">BDZ94DRAFT_1264429</name>
</gene>